<sequence length="221" mass="24288">MPVPCFVIRHPKGILLWDTGLKDSTAQSKEGVKDLVGREFVDVPLSERLKALSLSPSDITFVGLSHLHADHAGNANQFTSSTWLLNRHEFENGTKTPPALGIDPSVFSEYRKANIKLLDADYDVFGDGSVRILQTPGHTPGHQSLELHLANSGALVLSGDLAHSRANWKGHIAPSWNFDRAQTQASMDRVEGLLRTEHARFVVQHDPEDFASLPKAPAFLD</sequence>
<name>A0ABZ2KXB2_9BACT</name>
<evidence type="ECO:0000313" key="8">
    <source>
        <dbReference type="Proteomes" id="UP001374803"/>
    </source>
</evidence>
<dbReference type="InterPro" id="IPR001279">
    <property type="entry name" value="Metallo-B-lactamas"/>
</dbReference>
<proteinExistence type="inferred from homology"/>
<evidence type="ECO:0000256" key="3">
    <source>
        <dbReference type="ARBA" id="ARBA00022723"/>
    </source>
</evidence>
<dbReference type="InterPro" id="IPR051013">
    <property type="entry name" value="MBL_superfamily_lactonases"/>
</dbReference>
<evidence type="ECO:0000256" key="2">
    <source>
        <dbReference type="ARBA" id="ARBA00007749"/>
    </source>
</evidence>
<feature type="domain" description="Metallo-beta-lactamase" evidence="6">
    <location>
        <begin position="2"/>
        <end position="205"/>
    </location>
</feature>
<protein>
    <submittedName>
        <fullName evidence="7">N-acyl homoserine lactonase family protein</fullName>
    </submittedName>
</protein>
<evidence type="ECO:0000256" key="1">
    <source>
        <dbReference type="ARBA" id="ARBA00001947"/>
    </source>
</evidence>
<dbReference type="Proteomes" id="UP001374803">
    <property type="component" value="Chromosome"/>
</dbReference>
<keyword evidence="3" id="KW-0479">Metal-binding</keyword>
<dbReference type="SUPFAM" id="SSF56281">
    <property type="entry name" value="Metallo-hydrolase/oxidoreductase"/>
    <property type="match status" value="1"/>
</dbReference>
<dbReference type="PANTHER" id="PTHR42978:SF2">
    <property type="entry name" value="102 KBASES UNSTABLE REGION: FROM 1 TO 119443"/>
    <property type="match status" value="1"/>
</dbReference>
<dbReference type="InterPro" id="IPR036866">
    <property type="entry name" value="RibonucZ/Hydroxyglut_hydro"/>
</dbReference>
<keyword evidence="4" id="KW-0378">Hydrolase</keyword>
<dbReference type="CDD" id="cd07729">
    <property type="entry name" value="AHL_lactonase_MBL-fold"/>
    <property type="match status" value="1"/>
</dbReference>
<evidence type="ECO:0000256" key="5">
    <source>
        <dbReference type="ARBA" id="ARBA00022833"/>
    </source>
</evidence>
<dbReference type="SMART" id="SM00849">
    <property type="entry name" value="Lactamase_B"/>
    <property type="match status" value="1"/>
</dbReference>
<comment type="similarity">
    <text evidence="2">Belongs to the metallo-beta-lactamase superfamily.</text>
</comment>
<comment type="cofactor">
    <cofactor evidence="1">
        <name>Zn(2+)</name>
        <dbReference type="ChEBI" id="CHEBI:29105"/>
    </cofactor>
</comment>
<evidence type="ECO:0000256" key="4">
    <source>
        <dbReference type="ARBA" id="ARBA00022801"/>
    </source>
</evidence>
<accession>A0ABZ2KXB2</accession>
<evidence type="ECO:0000259" key="6">
    <source>
        <dbReference type="SMART" id="SM00849"/>
    </source>
</evidence>
<organism evidence="7 8">
    <name type="scientific">Pendulispora rubella</name>
    <dbReference type="NCBI Taxonomy" id="2741070"/>
    <lineage>
        <taxon>Bacteria</taxon>
        <taxon>Pseudomonadati</taxon>
        <taxon>Myxococcota</taxon>
        <taxon>Myxococcia</taxon>
        <taxon>Myxococcales</taxon>
        <taxon>Sorangiineae</taxon>
        <taxon>Pendulisporaceae</taxon>
        <taxon>Pendulispora</taxon>
    </lineage>
</organism>
<evidence type="ECO:0000313" key="7">
    <source>
        <dbReference type="EMBL" id="WXB03339.1"/>
    </source>
</evidence>
<reference evidence="7" key="1">
    <citation type="submission" date="2021-12" db="EMBL/GenBank/DDBJ databases">
        <title>Discovery of the Pendulisporaceae a myxobacterial family with distinct sporulation behavior and unique specialized metabolism.</title>
        <authorList>
            <person name="Garcia R."/>
            <person name="Popoff A."/>
            <person name="Bader C.D."/>
            <person name="Loehr J."/>
            <person name="Walesch S."/>
            <person name="Walt C."/>
            <person name="Boldt J."/>
            <person name="Bunk B."/>
            <person name="Haeckl F.J.F.P.J."/>
            <person name="Gunesch A.P."/>
            <person name="Birkelbach J."/>
            <person name="Nuebel U."/>
            <person name="Pietschmann T."/>
            <person name="Bach T."/>
            <person name="Mueller R."/>
        </authorList>
    </citation>
    <scope>NUCLEOTIDE SEQUENCE</scope>
    <source>
        <strain evidence="7">MSr11367</strain>
    </source>
</reference>
<dbReference type="Pfam" id="PF00753">
    <property type="entry name" value="Lactamase_B"/>
    <property type="match status" value="1"/>
</dbReference>
<keyword evidence="8" id="KW-1185">Reference proteome</keyword>
<keyword evidence="5" id="KW-0862">Zinc</keyword>
<dbReference type="RefSeq" id="WP_394832969.1">
    <property type="nucleotide sequence ID" value="NZ_CP089983.1"/>
</dbReference>
<dbReference type="EMBL" id="CP089983">
    <property type="protein sequence ID" value="WXB03339.1"/>
    <property type="molecule type" value="Genomic_DNA"/>
</dbReference>
<dbReference type="PANTHER" id="PTHR42978">
    <property type="entry name" value="QUORUM-QUENCHING LACTONASE YTNP-RELATED-RELATED"/>
    <property type="match status" value="1"/>
</dbReference>
<gene>
    <name evidence="7" type="ORF">LVJ94_41355</name>
</gene>
<dbReference type="Gene3D" id="3.60.15.10">
    <property type="entry name" value="Ribonuclease Z/Hydroxyacylglutathione hydrolase-like"/>
    <property type="match status" value="1"/>
</dbReference>